<feature type="binding site" evidence="10">
    <location>
        <position position="168"/>
    </location>
    <ligand>
        <name>substrate</name>
    </ligand>
</feature>
<feature type="binding site" evidence="10">
    <location>
        <position position="121"/>
    </location>
    <ligand>
        <name>substrate</name>
    </ligand>
</feature>
<feature type="active site" description="Nucleophile" evidence="9">
    <location>
        <position position="360"/>
    </location>
</feature>
<dbReference type="EMBL" id="CAJB01000405">
    <property type="protein sequence ID" value="CCH80060.1"/>
    <property type="molecule type" value="Genomic_DNA"/>
</dbReference>
<dbReference type="EC" id="3.2.1.21" evidence="3 11"/>
<dbReference type="Gene3D" id="3.20.20.80">
    <property type="entry name" value="Glycosidases"/>
    <property type="match status" value="1"/>
</dbReference>
<dbReference type="STRING" id="1194083.BN12_710016"/>
<dbReference type="InterPro" id="IPR017736">
    <property type="entry name" value="Glyco_hydro_1_beta-glucosidase"/>
</dbReference>
<gene>
    <name evidence="12" type="primary">bglB</name>
    <name evidence="12" type="ORF">BN12_710016</name>
</gene>
<dbReference type="GO" id="GO:0030245">
    <property type="term" value="P:cellulose catabolic process"/>
    <property type="evidence" value="ECO:0007669"/>
    <property type="project" value="UniProtKB-KW"/>
</dbReference>
<dbReference type="PANTHER" id="PTHR10353:SF36">
    <property type="entry name" value="LP05116P"/>
    <property type="match status" value="1"/>
</dbReference>
<feature type="binding site" evidence="10">
    <location>
        <begin position="417"/>
        <end position="418"/>
    </location>
    <ligand>
        <name>substrate</name>
    </ligand>
</feature>
<reference evidence="12 13" key="1">
    <citation type="journal article" date="2013" name="ISME J.">
        <title>A metabolic model for members of the genus Tetrasphaera involved in enhanced biological phosphorus removal.</title>
        <authorList>
            <person name="Kristiansen R."/>
            <person name="Nguyen H.T.T."/>
            <person name="Saunders A.M."/>
            <person name="Nielsen J.L."/>
            <person name="Wimmer R."/>
            <person name="Le V.Q."/>
            <person name="McIlroy S.J."/>
            <person name="Petrovski S."/>
            <person name="Seviour R.J."/>
            <person name="Calteau A."/>
            <person name="Nielsen K.L."/>
            <person name="Nielsen P.H."/>
        </authorList>
    </citation>
    <scope>NUCLEOTIDE SEQUENCE [LARGE SCALE GENOMIC DNA]</scope>
    <source>
        <strain evidence="12 13">T1-X7</strain>
    </source>
</reference>
<dbReference type="PANTHER" id="PTHR10353">
    <property type="entry name" value="GLYCOSYL HYDROLASE"/>
    <property type="match status" value="1"/>
</dbReference>
<organism evidence="12 13">
    <name type="scientific">Nostocoides japonicum T1-X7</name>
    <dbReference type="NCBI Taxonomy" id="1194083"/>
    <lineage>
        <taxon>Bacteria</taxon>
        <taxon>Bacillati</taxon>
        <taxon>Actinomycetota</taxon>
        <taxon>Actinomycetes</taxon>
        <taxon>Micrococcales</taxon>
        <taxon>Intrasporangiaceae</taxon>
        <taxon>Nostocoides</taxon>
    </lineage>
</organism>
<accession>A0A077M7L6</accession>
<evidence type="ECO:0000256" key="4">
    <source>
        <dbReference type="ARBA" id="ARBA00022801"/>
    </source>
</evidence>
<comment type="caution">
    <text evidence="12">The sequence shown here is derived from an EMBL/GenBank/DDBJ whole genome shotgun (WGS) entry which is preliminary data.</text>
</comment>
<dbReference type="NCBIfam" id="TIGR03356">
    <property type="entry name" value="BGL"/>
    <property type="match status" value="1"/>
</dbReference>
<evidence type="ECO:0000256" key="10">
    <source>
        <dbReference type="PIRSR" id="PIRSR617736-2"/>
    </source>
</evidence>
<evidence type="ECO:0000256" key="3">
    <source>
        <dbReference type="ARBA" id="ARBA00012744"/>
    </source>
</evidence>
<comment type="similarity">
    <text evidence="2 11">Belongs to the glycosyl hydrolase 1 family.</text>
</comment>
<keyword evidence="13" id="KW-1185">Reference proteome</keyword>
<keyword evidence="7 11" id="KW-0326">Glycosidase</keyword>
<dbReference type="GO" id="GO:0008422">
    <property type="term" value="F:beta-glucosidase activity"/>
    <property type="evidence" value="ECO:0007669"/>
    <property type="project" value="UniProtKB-EC"/>
</dbReference>
<dbReference type="GO" id="GO:0005829">
    <property type="term" value="C:cytosol"/>
    <property type="evidence" value="ECO:0007669"/>
    <property type="project" value="TreeGrafter"/>
</dbReference>
<evidence type="ECO:0000256" key="1">
    <source>
        <dbReference type="ARBA" id="ARBA00000448"/>
    </source>
</evidence>
<evidence type="ECO:0000256" key="2">
    <source>
        <dbReference type="ARBA" id="ARBA00010838"/>
    </source>
</evidence>
<dbReference type="Pfam" id="PF00232">
    <property type="entry name" value="Glyco_hydro_1"/>
    <property type="match status" value="1"/>
</dbReference>
<evidence type="ECO:0000256" key="5">
    <source>
        <dbReference type="ARBA" id="ARBA00023001"/>
    </source>
</evidence>
<keyword evidence="6" id="KW-0119">Carbohydrate metabolism</keyword>
<feature type="binding site" evidence="10">
    <location>
        <position position="21"/>
    </location>
    <ligand>
        <name>substrate</name>
    </ligand>
</feature>
<dbReference type="AlphaFoldDB" id="A0A077M7L6"/>
<dbReference type="InterPro" id="IPR033132">
    <property type="entry name" value="GH_1_N_CS"/>
</dbReference>
<dbReference type="PRINTS" id="PR00131">
    <property type="entry name" value="GLHYDRLASE1"/>
</dbReference>
<feature type="binding site" evidence="10">
    <location>
        <position position="300"/>
    </location>
    <ligand>
        <name>substrate</name>
    </ligand>
</feature>
<name>A0A077M7L6_9MICO</name>
<protein>
    <recommendedName>
        <fullName evidence="3 11">Beta-glucosidase</fullName>
        <ecNumber evidence="3 11">3.2.1.21</ecNumber>
    </recommendedName>
</protein>
<evidence type="ECO:0000256" key="7">
    <source>
        <dbReference type="ARBA" id="ARBA00023295"/>
    </source>
</evidence>
<feature type="active site" description="Proton donor" evidence="9">
    <location>
        <position position="169"/>
    </location>
</feature>
<dbReference type="PROSITE" id="PS00653">
    <property type="entry name" value="GLYCOSYL_HYDROL_F1_2"/>
    <property type="match status" value="1"/>
</dbReference>
<keyword evidence="5" id="KW-0136">Cellulose degradation</keyword>
<dbReference type="FunFam" id="3.20.20.80:FF:000004">
    <property type="entry name" value="Beta-glucosidase 6-phospho-beta-glucosidase"/>
    <property type="match status" value="1"/>
</dbReference>
<sequence length="459" mass="50501">MSDVRTFPDGFTWGVATAAYQIEGAVAEDGRSPSIWDTFSHTPGKIDNDDTGDVACDHYHRWKEDLDLVAAHGIPAYRLSLSWPRIMPDGRTVNRRGIDFYRSLVDGLLERDITPLVTLYHWDLPQVLDDGGPGSGWLGREVPLRFADYASFVGKELGDVVPGFTTLNEPWCSAYLGYASGEHAPGRTETPLAFRVAHHLNLAHGRAVSALRSVLPATAEISVTLNLMQVEAASDSVADRAAAHHVDLVANRVFLDPMLRGSYPQDLLDQTAHLTDWSFVEEGDLAECSPPVDLLGINFYNPMRVTAGEEGRPVPGTDRARGVDIPGPHTVMEWPIKASGLTDLLVRVHRDYGLPLVITENGTSGTSSLERPGPDGAVHDPHRIAYLHDHLGAVADAIDAGADVRGYYLWTLLDNFEWAWGYDKRFGIVHVDFDTQRRTPKDSARWYADVIARGGLLLP</sequence>
<dbReference type="InterPro" id="IPR017853">
    <property type="entry name" value="GH"/>
</dbReference>
<proteinExistence type="inferred from homology"/>
<feature type="binding site" evidence="10">
    <location>
        <position position="410"/>
    </location>
    <ligand>
        <name>substrate</name>
    </ligand>
</feature>
<evidence type="ECO:0000313" key="13">
    <source>
        <dbReference type="Proteomes" id="UP000035721"/>
    </source>
</evidence>
<dbReference type="InterPro" id="IPR001360">
    <property type="entry name" value="Glyco_hydro_1"/>
</dbReference>
<evidence type="ECO:0000313" key="12">
    <source>
        <dbReference type="EMBL" id="CCH80060.1"/>
    </source>
</evidence>
<evidence type="ECO:0000256" key="8">
    <source>
        <dbReference type="ARBA" id="ARBA00023326"/>
    </source>
</evidence>
<evidence type="ECO:0000256" key="6">
    <source>
        <dbReference type="ARBA" id="ARBA00023277"/>
    </source>
</evidence>
<keyword evidence="8" id="KW-0624">Polysaccharide degradation</keyword>
<comment type="catalytic activity">
    <reaction evidence="1 11">
        <text>Hydrolysis of terminal, non-reducing beta-D-glucosyl residues with release of beta-D-glucose.</text>
        <dbReference type="EC" id="3.2.1.21"/>
    </reaction>
</comment>
<dbReference type="SUPFAM" id="SSF51445">
    <property type="entry name" value="(Trans)glycosidases"/>
    <property type="match status" value="1"/>
</dbReference>
<dbReference type="OrthoDB" id="9765195at2"/>
<evidence type="ECO:0000256" key="11">
    <source>
        <dbReference type="RuleBase" id="RU361175"/>
    </source>
</evidence>
<dbReference type="RefSeq" id="WP_048552027.1">
    <property type="nucleotide sequence ID" value="NZ_HF570958.1"/>
</dbReference>
<dbReference type="Proteomes" id="UP000035721">
    <property type="component" value="Unassembled WGS sequence"/>
</dbReference>
<keyword evidence="4 11" id="KW-0378">Hydrolase</keyword>
<evidence type="ECO:0000256" key="9">
    <source>
        <dbReference type="PIRSR" id="PIRSR617736-1"/>
    </source>
</evidence>